<keyword evidence="1" id="KW-0677">Repeat</keyword>
<feature type="repeat" description="ANK" evidence="3">
    <location>
        <begin position="167"/>
        <end position="199"/>
    </location>
</feature>
<evidence type="ECO:0000313" key="5">
    <source>
        <dbReference type="EMBL" id="EFY93832.1"/>
    </source>
</evidence>
<dbReference type="InterPro" id="IPR036770">
    <property type="entry name" value="Ankyrin_rpt-contain_sf"/>
</dbReference>
<dbReference type="InterPro" id="IPR050889">
    <property type="entry name" value="Dendritic_Spine_Reg/Scaffold"/>
</dbReference>
<feature type="repeat" description="ANK" evidence="3">
    <location>
        <begin position="1"/>
        <end position="26"/>
    </location>
</feature>
<dbReference type="Pfam" id="PF12796">
    <property type="entry name" value="Ank_2"/>
    <property type="match status" value="7"/>
</dbReference>
<feature type="repeat" description="ANK" evidence="3">
    <location>
        <begin position="388"/>
        <end position="420"/>
    </location>
</feature>
<dbReference type="STRING" id="655827.E9DRF4"/>
<evidence type="ECO:0000256" key="2">
    <source>
        <dbReference type="ARBA" id="ARBA00023043"/>
    </source>
</evidence>
<dbReference type="InterPro" id="IPR002110">
    <property type="entry name" value="Ankyrin_rpt"/>
</dbReference>
<reference evidence="5 6" key="1">
    <citation type="journal article" date="2011" name="PLoS Genet.">
        <title>Genome sequencing and comparative transcriptomics of the model entomopathogenic fungi Metarhizium anisopliae and M. acridum.</title>
        <authorList>
            <person name="Gao Q."/>
            <person name="Jin K."/>
            <person name="Ying S.H."/>
            <person name="Zhang Y."/>
            <person name="Xiao G."/>
            <person name="Shang Y."/>
            <person name="Duan Z."/>
            <person name="Hu X."/>
            <person name="Xie X.Q."/>
            <person name="Zhou G."/>
            <person name="Peng G."/>
            <person name="Luo Z."/>
            <person name="Huang W."/>
            <person name="Wang B."/>
            <person name="Fang W."/>
            <person name="Wang S."/>
            <person name="Zhong Y."/>
            <person name="Ma L.J."/>
            <person name="St Leger R.J."/>
            <person name="Zhao G.P."/>
            <person name="Pei Y."/>
            <person name="Feng M.G."/>
            <person name="Xia Y."/>
            <person name="Wang C."/>
        </authorList>
    </citation>
    <scope>NUCLEOTIDE SEQUENCE [LARGE SCALE GENOMIC DNA]</scope>
    <source>
        <strain evidence="5 6">CQMa 102</strain>
    </source>
</reference>
<dbReference type="PROSITE" id="PS50297">
    <property type="entry name" value="ANK_REP_REGION"/>
    <property type="match status" value="6"/>
</dbReference>
<dbReference type="EMBL" id="GL698470">
    <property type="protein sequence ID" value="EFY93832.1"/>
    <property type="molecule type" value="Genomic_DNA"/>
</dbReference>
<evidence type="ECO:0000256" key="4">
    <source>
        <dbReference type="SAM" id="MobiDB-lite"/>
    </source>
</evidence>
<feature type="repeat" description="ANK" evidence="3">
    <location>
        <begin position="268"/>
        <end position="300"/>
    </location>
</feature>
<evidence type="ECO:0000256" key="1">
    <source>
        <dbReference type="ARBA" id="ARBA00022737"/>
    </source>
</evidence>
<dbReference type="AlphaFoldDB" id="E9DRF4"/>
<dbReference type="PANTHER" id="PTHR24166:SF48">
    <property type="entry name" value="PROTEIN VAPYRIN"/>
    <property type="match status" value="1"/>
</dbReference>
<dbReference type="PANTHER" id="PTHR24166">
    <property type="entry name" value="ROLLING PEBBLES, ISOFORM B"/>
    <property type="match status" value="1"/>
</dbReference>
<dbReference type="Proteomes" id="UP000002499">
    <property type="component" value="Unassembled WGS sequence"/>
</dbReference>
<accession>E9DRF4</accession>
<sequence>MASMNGHQEVVKLLADNGIGVTIKDNKGCTALFKAVESGFVSIVRLLVKTEEVSADIKGGIRQEALLFAAEKGYTEMIKILLESNVDCDSIDPVGSMAMSLAAANRNTPIVELLLRKGAKSAIEDGHKRTALHHAAWGAFANLAVSTAFGGGTGREKRANANVKSDDGQTALHRAAWGGSLELVTLLRKNGADPSLRGKSGNKPWKVAAEKGHELIVKVLLGEEHSLKEECILEEKALISAPRMGYSIVAASLLERGIETAVRDKEGRRRTAPRLGVQNGHVAVVEELLEKGADANIQGENGRTALHLAAQNGNLEIVQILVKDKADPHVRDVERRKAWPLAAEAGYNQIVRLRLKQEVDLHSQGQNREELFLQMAKRVVYKDGQDTSGKTTVRLAAKNAQEEVVRLLLWKGADLGIPDSRGQTPLLWAARTGSNKYVSLFLEIISSEPQKETQNGPFDDADSVSSGEAGEASLKTSSSIDWKESPIEAAVVDGSATVQAKKQITNKEAINHNDYKGRTALLIAIERNHDSAAKLLLNRGSPDIDIRGLMRKSALHLAAEKNNTEKANKPIVEMLLKIGAEVNIQDWMGRAALLLAAENGDGQIVDLLLNKGAQQQLEDSTGRAPLLMDVAHGDKVVVKRLLADINANLRVTDSKGRNLLSLAVLSGSKGVVWLLPETKVGTNRLAKGSG</sequence>
<feature type="repeat" description="ANK" evidence="3">
    <location>
        <begin position="588"/>
        <end position="620"/>
    </location>
</feature>
<dbReference type="InParanoid" id="E9DRF4"/>
<dbReference type="eggNOG" id="KOG4177">
    <property type="taxonomic scope" value="Eukaryota"/>
</dbReference>
<protein>
    <submittedName>
        <fullName evidence="5">Ankyrin 2,3/unc44</fullName>
    </submittedName>
</protein>
<evidence type="ECO:0000313" key="6">
    <source>
        <dbReference type="Proteomes" id="UP000002499"/>
    </source>
</evidence>
<name>E9DRF4_METAQ</name>
<keyword evidence="6" id="KW-1185">Reference proteome</keyword>
<dbReference type="HOGENOM" id="CLU_000134_48_9_1"/>
<feature type="region of interest" description="Disordered" evidence="4">
    <location>
        <begin position="451"/>
        <end position="470"/>
    </location>
</feature>
<dbReference type="PRINTS" id="PR01415">
    <property type="entry name" value="ANKYRIN"/>
</dbReference>
<organism evidence="6">
    <name type="scientific">Metarhizium acridum (strain CQMa 102)</name>
    <dbReference type="NCBI Taxonomy" id="655827"/>
    <lineage>
        <taxon>Eukaryota</taxon>
        <taxon>Fungi</taxon>
        <taxon>Dikarya</taxon>
        <taxon>Ascomycota</taxon>
        <taxon>Pezizomycotina</taxon>
        <taxon>Sordariomycetes</taxon>
        <taxon>Hypocreomycetidae</taxon>
        <taxon>Hypocreales</taxon>
        <taxon>Clavicipitaceae</taxon>
        <taxon>Metarhizium</taxon>
    </lineage>
</organism>
<dbReference type="SMART" id="SM00248">
    <property type="entry name" value="ANK"/>
    <property type="match status" value="14"/>
</dbReference>
<dbReference type="PROSITE" id="PS50088">
    <property type="entry name" value="ANK_REPEAT"/>
    <property type="match status" value="9"/>
</dbReference>
<feature type="repeat" description="ANK" evidence="3">
    <location>
        <begin position="516"/>
        <end position="541"/>
    </location>
</feature>
<dbReference type="OMA" id="VKNNDQW"/>
<gene>
    <name evidence="5" type="ORF">MAC_00323</name>
</gene>
<feature type="repeat" description="ANK" evidence="3">
    <location>
        <begin position="301"/>
        <end position="333"/>
    </location>
</feature>
<evidence type="ECO:0000256" key="3">
    <source>
        <dbReference type="PROSITE-ProRule" id="PRU00023"/>
    </source>
</evidence>
<keyword evidence="2 3" id="KW-0040">ANK repeat</keyword>
<proteinExistence type="predicted"/>
<feature type="repeat" description="ANK" evidence="3">
    <location>
        <begin position="94"/>
        <end position="126"/>
    </location>
</feature>
<dbReference type="OrthoDB" id="20872at2759"/>
<feature type="repeat" description="ANK" evidence="3">
    <location>
        <begin position="550"/>
        <end position="587"/>
    </location>
</feature>
<dbReference type="SUPFAM" id="SSF48403">
    <property type="entry name" value="Ankyrin repeat"/>
    <property type="match status" value="2"/>
</dbReference>
<dbReference type="Gene3D" id="1.25.40.20">
    <property type="entry name" value="Ankyrin repeat-containing domain"/>
    <property type="match status" value="4"/>
</dbReference>